<dbReference type="Pfam" id="PF03796">
    <property type="entry name" value="DnaB_C"/>
    <property type="match status" value="1"/>
</dbReference>
<dbReference type="GO" id="GO:0005829">
    <property type="term" value="C:cytosol"/>
    <property type="evidence" value="ECO:0007669"/>
    <property type="project" value="TreeGrafter"/>
</dbReference>
<evidence type="ECO:0000256" key="12">
    <source>
        <dbReference type="SAM" id="MobiDB-lite"/>
    </source>
</evidence>
<evidence type="ECO:0000313" key="14">
    <source>
        <dbReference type="EMBL" id="RLP79521.1"/>
    </source>
</evidence>
<name>A0A3L7AIV6_9HYPH</name>
<dbReference type="Proteomes" id="UP000269692">
    <property type="component" value="Unassembled WGS sequence"/>
</dbReference>
<dbReference type="GO" id="GO:0003677">
    <property type="term" value="F:DNA binding"/>
    <property type="evidence" value="ECO:0007669"/>
    <property type="project" value="UniProtKB-KW"/>
</dbReference>
<dbReference type="PROSITE" id="PS51199">
    <property type="entry name" value="SF4_HELICASE"/>
    <property type="match status" value="1"/>
</dbReference>
<evidence type="ECO:0000256" key="1">
    <source>
        <dbReference type="ARBA" id="ARBA00008428"/>
    </source>
</evidence>
<dbReference type="InterPro" id="IPR036185">
    <property type="entry name" value="DNA_heli_DnaB-like_N_sf"/>
</dbReference>
<evidence type="ECO:0000256" key="2">
    <source>
        <dbReference type="ARBA" id="ARBA00022515"/>
    </source>
</evidence>
<evidence type="ECO:0000256" key="9">
    <source>
        <dbReference type="ARBA" id="ARBA00023235"/>
    </source>
</evidence>
<dbReference type="GO" id="GO:0006269">
    <property type="term" value="P:DNA replication, synthesis of primer"/>
    <property type="evidence" value="ECO:0007669"/>
    <property type="project" value="UniProtKB-KW"/>
</dbReference>
<keyword evidence="15" id="KW-1185">Reference proteome</keyword>
<dbReference type="OrthoDB" id="7854875at2"/>
<feature type="domain" description="SF4 helicase" evidence="13">
    <location>
        <begin position="212"/>
        <end position="491"/>
    </location>
</feature>
<evidence type="ECO:0000256" key="3">
    <source>
        <dbReference type="ARBA" id="ARBA00022705"/>
    </source>
</evidence>
<dbReference type="Gene3D" id="1.10.860.10">
    <property type="entry name" value="DNAb Helicase, Chain A"/>
    <property type="match status" value="1"/>
</dbReference>
<evidence type="ECO:0000256" key="11">
    <source>
        <dbReference type="ARBA" id="ARBA00048954"/>
    </source>
</evidence>
<keyword evidence="7" id="KW-0067">ATP-binding</keyword>
<dbReference type="PANTHER" id="PTHR30153:SF2">
    <property type="entry name" value="REPLICATIVE DNA HELICASE"/>
    <property type="match status" value="1"/>
</dbReference>
<dbReference type="InterPro" id="IPR016136">
    <property type="entry name" value="DNA_helicase_N/primase_C"/>
</dbReference>
<feature type="compositionally biased region" description="Low complexity" evidence="12">
    <location>
        <begin position="15"/>
        <end position="27"/>
    </location>
</feature>
<evidence type="ECO:0000256" key="5">
    <source>
        <dbReference type="ARBA" id="ARBA00022801"/>
    </source>
</evidence>
<reference evidence="14 15" key="1">
    <citation type="submission" date="2018-10" db="EMBL/GenBank/DDBJ databases">
        <title>Xanthobacter tagetidis genome sequencing and assembly.</title>
        <authorList>
            <person name="Maclea K.S."/>
            <person name="Goen A.E."/>
            <person name="Fatima S.A."/>
        </authorList>
    </citation>
    <scope>NUCLEOTIDE SEQUENCE [LARGE SCALE GENOMIC DNA]</scope>
    <source>
        <strain evidence="14 15">ATCC 700314</strain>
    </source>
</reference>
<dbReference type="InterPro" id="IPR007694">
    <property type="entry name" value="DNA_helicase_DnaB-like_C"/>
</dbReference>
<evidence type="ECO:0000313" key="15">
    <source>
        <dbReference type="Proteomes" id="UP000269692"/>
    </source>
</evidence>
<keyword evidence="3" id="KW-0235">DNA replication</keyword>
<comment type="catalytic activity">
    <reaction evidence="11">
        <text>ATP + H2O = ADP + phosphate + H(+)</text>
        <dbReference type="Rhea" id="RHEA:13065"/>
        <dbReference type="ChEBI" id="CHEBI:15377"/>
        <dbReference type="ChEBI" id="CHEBI:15378"/>
        <dbReference type="ChEBI" id="CHEBI:30616"/>
        <dbReference type="ChEBI" id="CHEBI:43474"/>
        <dbReference type="ChEBI" id="CHEBI:456216"/>
        <dbReference type="EC" id="5.6.2.3"/>
    </reaction>
</comment>
<dbReference type="InterPro" id="IPR007693">
    <property type="entry name" value="DNA_helicase_DnaB-like_N"/>
</dbReference>
<dbReference type="EC" id="5.6.2.3" evidence="10"/>
<dbReference type="GO" id="GO:1990077">
    <property type="term" value="C:primosome complex"/>
    <property type="evidence" value="ECO:0007669"/>
    <property type="project" value="UniProtKB-KW"/>
</dbReference>
<dbReference type="AlphaFoldDB" id="A0A3L7AIV6"/>
<evidence type="ECO:0000256" key="4">
    <source>
        <dbReference type="ARBA" id="ARBA00022741"/>
    </source>
</evidence>
<dbReference type="Pfam" id="PF00772">
    <property type="entry name" value="DnaB"/>
    <property type="match status" value="1"/>
</dbReference>
<dbReference type="GO" id="GO:0005524">
    <property type="term" value="F:ATP binding"/>
    <property type="evidence" value="ECO:0007669"/>
    <property type="project" value="UniProtKB-KW"/>
</dbReference>
<dbReference type="InterPro" id="IPR027417">
    <property type="entry name" value="P-loop_NTPase"/>
</dbReference>
<keyword evidence="8" id="KW-0238">DNA-binding</keyword>
<feature type="region of interest" description="Disordered" evidence="12">
    <location>
        <begin position="1"/>
        <end position="47"/>
    </location>
</feature>
<dbReference type="PANTHER" id="PTHR30153">
    <property type="entry name" value="REPLICATIVE DNA HELICASE DNAB"/>
    <property type="match status" value="1"/>
</dbReference>
<feature type="compositionally biased region" description="Basic and acidic residues" evidence="12">
    <location>
        <begin position="32"/>
        <end position="47"/>
    </location>
</feature>
<dbReference type="EMBL" id="RCTF01000005">
    <property type="protein sequence ID" value="RLP79521.1"/>
    <property type="molecule type" value="Genomic_DNA"/>
</dbReference>
<evidence type="ECO:0000256" key="7">
    <source>
        <dbReference type="ARBA" id="ARBA00022840"/>
    </source>
</evidence>
<dbReference type="SUPFAM" id="SSF52540">
    <property type="entry name" value="P-loop containing nucleoside triphosphate hydrolases"/>
    <property type="match status" value="1"/>
</dbReference>
<dbReference type="SUPFAM" id="SSF48024">
    <property type="entry name" value="N-terminal domain of DnaB helicase"/>
    <property type="match status" value="1"/>
</dbReference>
<evidence type="ECO:0000256" key="6">
    <source>
        <dbReference type="ARBA" id="ARBA00022806"/>
    </source>
</evidence>
<keyword evidence="9" id="KW-0413">Isomerase</keyword>
<keyword evidence="4" id="KW-0547">Nucleotide-binding</keyword>
<proteinExistence type="inferred from homology"/>
<keyword evidence="2" id="KW-0639">Primosome</keyword>
<dbReference type="GO" id="GO:0016787">
    <property type="term" value="F:hydrolase activity"/>
    <property type="evidence" value="ECO:0007669"/>
    <property type="project" value="UniProtKB-KW"/>
</dbReference>
<comment type="similarity">
    <text evidence="1">Belongs to the helicase family. DnaB subfamily.</text>
</comment>
<organism evidence="14 15">
    <name type="scientific">Xanthobacter tagetidis</name>
    <dbReference type="NCBI Taxonomy" id="60216"/>
    <lineage>
        <taxon>Bacteria</taxon>
        <taxon>Pseudomonadati</taxon>
        <taxon>Pseudomonadota</taxon>
        <taxon>Alphaproteobacteria</taxon>
        <taxon>Hyphomicrobiales</taxon>
        <taxon>Xanthobacteraceae</taxon>
        <taxon>Xanthobacter</taxon>
    </lineage>
</organism>
<evidence type="ECO:0000256" key="8">
    <source>
        <dbReference type="ARBA" id="ARBA00023125"/>
    </source>
</evidence>
<sequence>MPAAGDPARSEPGGRRLAPRAYRPAGGRPRRGYSERGGRAVSRREQPHNLAAERAVIGACLKSDSAFWSIADKLRADQFFVPLHQQIFTVIRDICTEGRLSISLVASRLPAEDEEGRSMMSYLAVLLKDAEDVGSPDDFVPDIADAAARRQLMALSEMIAKAVRSGEKNPMDIASEASTCILDVMHVASPKRPRRIGEVTKSVARDSRAAQEREVLPGFGTGMPSLDEIVGRILPGDLIFLLGSQGDGKSAMAMQVGMHAALSRPVLLIQMEMTAEQVGARELAAASGITVGDIQEGAFNFAERDALKAAEAAMERPDMMLLDDPRYTVRQVRAHAIAMKRTMGLGMIIIDQLDKLKPEGRYKDRFERLAEITADLKVLAKDLQVPVLCLAQRTRGGQRRDDPTPQILDADAQSIERDGDIVLAVWRRESWLHQNKPNKNAGGEAWEKWEHEVGRASGTAQVITLKHRRRKPFEERTLKWVGKLTRFEELD</sequence>
<comment type="caution">
    <text evidence="14">The sequence shown here is derived from an EMBL/GenBank/DDBJ whole genome shotgun (WGS) entry which is preliminary data.</text>
</comment>
<keyword evidence="6" id="KW-0347">Helicase</keyword>
<keyword evidence="5" id="KW-0378">Hydrolase</keyword>
<accession>A0A3L7AIV6</accession>
<dbReference type="GO" id="GO:0043139">
    <property type="term" value="F:5'-3' DNA helicase activity"/>
    <property type="evidence" value="ECO:0007669"/>
    <property type="project" value="UniProtKB-EC"/>
</dbReference>
<dbReference type="Gene3D" id="3.40.50.300">
    <property type="entry name" value="P-loop containing nucleotide triphosphate hydrolases"/>
    <property type="match status" value="1"/>
</dbReference>
<evidence type="ECO:0000259" key="13">
    <source>
        <dbReference type="PROSITE" id="PS51199"/>
    </source>
</evidence>
<protein>
    <recommendedName>
        <fullName evidence="10">DNA 5'-3' helicase</fullName>
        <ecNumber evidence="10">5.6.2.3</ecNumber>
    </recommendedName>
</protein>
<evidence type="ECO:0000256" key="10">
    <source>
        <dbReference type="ARBA" id="ARBA00044969"/>
    </source>
</evidence>
<gene>
    <name evidence="14" type="ORF">D9R14_07600</name>
</gene>